<organism evidence="8">
    <name type="scientific">Alsobacter sp. KACC 23698</name>
    <dbReference type="NCBI Taxonomy" id="3149229"/>
    <lineage>
        <taxon>Bacteria</taxon>
        <taxon>Pseudomonadati</taxon>
        <taxon>Pseudomonadota</taxon>
        <taxon>Alphaproteobacteria</taxon>
        <taxon>Hyphomicrobiales</taxon>
        <taxon>Alsobacteraceae</taxon>
        <taxon>Alsobacter</taxon>
    </lineage>
</organism>
<proteinExistence type="inferred from homology"/>
<keyword evidence="5" id="KW-0073">Auxin biosynthesis</keyword>
<reference evidence="8" key="1">
    <citation type="submission" date="2024-05" db="EMBL/GenBank/DDBJ databases">
        <authorList>
            <person name="Kim S."/>
            <person name="Heo J."/>
            <person name="Choi H."/>
            <person name="Choi Y."/>
            <person name="Kwon S.-W."/>
            <person name="Kim Y."/>
        </authorList>
    </citation>
    <scope>NUCLEOTIDE SEQUENCE</scope>
    <source>
        <strain evidence="8">KACC 23698</strain>
    </source>
</reference>
<dbReference type="Gene3D" id="3.50.50.60">
    <property type="entry name" value="FAD/NAD(P)-binding domain"/>
    <property type="match status" value="1"/>
</dbReference>
<dbReference type="PANTHER" id="PTHR10742">
    <property type="entry name" value="FLAVIN MONOAMINE OXIDASE"/>
    <property type="match status" value="1"/>
</dbReference>
<dbReference type="InterPro" id="IPR050281">
    <property type="entry name" value="Flavin_monoamine_oxidase"/>
</dbReference>
<dbReference type="SUPFAM" id="SSF54373">
    <property type="entry name" value="FAD-linked reductases, C-terminal domain"/>
    <property type="match status" value="1"/>
</dbReference>
<evidence type="ECO:0000256" key="6">
    <source>
        <dbReference type="ARBA" id="ARBA00047321"/>
    </source>
</evidence>
<dbReference type="EMBL" id="CP157484">
    <property type="protein sequence ID" value="XBO37372.1"/>
    <property type="molecule type" value="Genomic_DNA"/>
</dbReference>
<evidence type="ECO:0000313" key="8">
    <source>
        <dbReference type="EMBL" id="XBO37372.1"/>
    </source>
</evidence>
<sequence length="435" mass="45741">MSIPSSSIPSSRIAGSDTLNDVDVVIVGAGAAGLAAARVLQAAGSGVLVLEARSRVGGRAFTDRCGDTPFDAGAAYVHYADRNPWVDIARSLETPLPPHRGWGGGVPFRDGVRLVEPERRRRRSGSDRLWDLMHPSDDGPDRTLADLVRDEPVEVRDAAVRYGRQAIGEDPERIGLADLRQLWEGRDRTVPSGYGALVAASSAGLPIRLNSPVSRIAWGGAGVVVEGAWGAIRARAVIVTAPLGVLAGEGIRFDPVPPAPVRDAIGALRMGALTKVVLEFDGERFDWPSPSDIYPLETGFNLELWPFDRNIVIGTIGGTPARELINMGEKAAVHALLDTFCGVVGARARDRLRAGRLSDWVTDPFARGSYSYAPPGEAAARQALAEPFGERVFLAGEATSGGGDTIGGAMTVGGATLAGRKAAEAVLMAAKATGF</sequence>
<name>A0AAU7JAH3_9HYPH</name>
<evidence type="ECO:0000256" key="1">
    <source>
        <dbReference type="ARBA" id="ARBA00004814"/>
    </source>
</evidence>
<protein>
    <recommendedName>
        <fullName evidence="4">Tryptophan 2-monooxygenase</fullName>
        <ecNumber evidence="3">1.13.12.3</ecNumber>
    </recommendedName>
</protein>
<evidence type="ECO:0000256" key="5">
    <source>
        <dbReference type="ARBA" id="ARBA00023070"/>
    </source>
</evidence>
<dbReference type="SUPFAM" id="SSF51905">
    <property type="entry name" value="FAD/NAD(P)-binding domain"/>
    <property type="match status" value="1"/>
</dbReference>
<accession>A0AAU7JAH3</accession>
<gene>
    <name evidence="8" type="ORF">ABEG18_16750</name>
</gene>
<dbReference type="PRINTS" id="PR00420">
    <property type="entry name" value="RNGMNOXGNASE"/>
</dbReference>
<evidence type="ECO:0000259" key="7">
    <source>
        <dbReference type="Pfam" id="PF01593"/>
    </source>
</evidence>
<dbReference type="PANTHER" id="PTHR10742:SF410">
    <property type="entry name" value="LYSINE-SPECIFIC HISTONE DEMETHYLASE 2"/>
    <property type="match status" value="1"/>
</dbReference>
<dbReference type="Pfam" id="PF01593">
    <property type="entry name" value="Amino_oxidase"/>
    <property type="match status" value="1"/>
</dbReference>
<evidence type="ECO:0000256" key="3">
    <source>
        <dbReference type="ARBA" id="ARBA00012535"/>
    </source>
</evidence>
<dbReference type="EC" id="1.13.12.3" evidence="3"/>
<evidence type="ECO:0000256" key="2">
    <source>
        <dbReference type="ARBA" id="ARBA00005833"/>
    </source>
</evidence>
<dbReference type="InterPro" id="IPR002937">
    <property type="entry name" value="Amino_oxidase"/>
</dbReference>
<dbReference type="GO" id="GO:0050361">
    <property type="term" value="F:tryptophan 2-monooxygenase activity"/>
    <property type="evidence" value="ECO:0007669"/>
    <property type="project" value="UniProtKB-EC"/>
</dbReference>
<dbReference type="GO" id="GO:0009851">
    <property type="term" value="P:auxin biosynthetic process"/>
    <property type="evidence" value="ECO:0007669"/>
    <property type="project" value="UniProtKB-KW"/>
</dbReference>
<comment type="pathway">
    <text evidence="1">Plant hormone metabolism; auxin biosynthesis.</text>
</comment>
<comment type="similarity">
    <text evidence="2">Belongs to the tryptophan 2-monooxygenase family.</text>
</comment>
<evidence type="ECO:0000256" key="4">
    <source>
        <dbReference type="ARBA" id="ARBA00017871"/>
    </source>
</evidence>
<dbReference type="RefSeq" id="WP_406854192.1">
    <property type="nucleotide sequence ID" value="NZ_CP157484.1"/>
</dbReference>
<dbReference type="InterPro" id="IPR036188">
    <property type="entry name" value="FAD/NAD-bd_sf"/>
</dbReference>
<keyword evidence="8" id="KW-0560">Oxidoreductase</keyword>
<feature type="domain" description="Amine oxidase" evidence="7">
    <location>
        <begin position="32"/>
        <end position="427"/>
    </location>
</feature>
<comment type="catalytic activity">
    <reaction evidence="6">
        <text>L-tryptophan + O2 = indole-3-acetamide + CO2 + H2O</text>
        <dbReference type="Rhea" id="RHEA:16165"/>
        <dbReference type="ChEBI" id="CHEBI:15377"/>
        <dbReference type="ChEBI" id="CHEBI:15379"/>
        <dbReference type="ChEBI" id="CHEBI:16031"/>
        <dbReference type="ChEBI" id="CHEBI:16526"/>
        <dbReference type="ChEBI" id="CHEBI:57912"/>
        <dbReference type="EC" id="1.13.12.3"/>
    </reaction>
</comment>
<dbReference type="AlphaFoldDB" id="A0AAU7JAH3"/>